<organism evidence="2 3">
    <name type="scientific">Piscinibacter gummiphilus</name>
    <dbReference type="NCBI Taxonomy" id="946333"/>
    <lineage>
        <taxon>Bacteria</taxon>
        <taxon>Pseudomonadati</taxon>
        <taxon>Pseudomonadota</taxon>
        <taxon>Betaproteobacteria</taxon>
        <taxon>Burkholderiales</taxon>
        <taxon>Sphaerotilaceae</taxon>
        <taxon>Piscinibacter</taxon>
    </lineage>
</organism>
<sequence>MTALKVIPWGDVIEATPGIVKSARKIFTRSQQAEEAATAAATSPGDLSARVAQLESSVAQLAEQQKASAELIETLAEQNARIVEAVDALRVRTRLLIVVSSLLSIACVGLVAWRLV</sequence>
<dbReference type="Proteomes" id="UP001303946">
    <property type="component" value="Chromosome"/>
</dbReference>
<keyword evidence="1" id="KW-0812">Transmembrane</keyword>
<feature type="transmembrane region" description="Helical" evidence="1">
    <location>
        <begin position="95"/>
        <end position="115"/>
    </location>
</feature>
<evidence type="ECO:0000256" key="1">
    <source>
        <dbReference type="SAM" id="Phobius"/>
    </source>
</evidence>
<reference evidence="2 3" key="1">
    <citation type="submission" date="2023-10" db="EMBL/GenBank/DDBJ databases">
        <title>Bacteria for the degradation of biodegradable plastic PBAT(Polybutylene adipate terephthalate).</title>
        <authorList>
            <person name="Weon H.-Y."/>
            <person name="Yeon J."/>
        </authorList>
    </citation>
    <scope>NUCLEOTIDE SEQUENCE [LARGE SCALE GENOMIC DNA]</scope>
    <source>
        <strain evidence="2 3">SBD 7-3</strain>
    </source>
</reference>
<keyword evidence="1" id="KW-1133">Transmembrane helix</keyword>
<proteinExistence type="predicted"/>
<evidence type="ECO:0000313" key="3">
    <source>
        <dbReference type="Proteomes" id="UP001303946"/>
    </source>
</evidence>
<dbReference type="RefSeq" id="WP_316701960.1">
    <property type="nucleotide sequence ID" value="NZ_CP136336.1"/>
</dbReference>
<accession>A0ABZ0CVJ0</accession>
<dbReference type="EMBL" id="CP136336">
    <property type="protein sequence ID" value="WOB09007.1"/>
    <property type="molecule type" value="Genomic_DNA"/>
</dbReference>
<gene>
    <name evidence="2" type="ORF">RXV79_02880</name>
</gene>
<protein>
    <recommendedName>
        <fullName evidence="4">Chemotaxis protein</fullName>
    </recommendedName>
</protein>
<evidence type="ECO:0008006" key="4">
    <source>
        <dbReference type="Google" id="ProtNLM"/>
    </source>
</evidence>
<keyword evidence="3" id="KW-1185">Reference proteome</keyword>
<keyword evidence="1" id="KW-0472">Membrane</keyword>
<name>A0ABZ0CVJ0_9BURK</name>
<evidence type="ECO:0000313" key="2">
    <source>
        <dbReference type="EMBL" id="WOB09007.1"/>
    </source>
</evidence>